<protein>
    <submittedName>
        <fullName evidence="5">Transcriptional regulator</fullName>
    </submittedName>
</protein>
<evidence type="ECO:0000259" key="4">
    <source>
        <dbReference type="PROSITE" id="PS50949"/>
    </source>
</evidence>
<organism evidence="5 6">
    <name type="scientific">Anaerocolumna chitinilytica</name>
    <dbReference type="NCBI Taxonomy" id="1727145"/>
    <lineage>
        <taxon>Bacteria</taxon>
        <taxon>Bacillati</taxon>
        <taxon>Bacillota</taxon>
        <taxon>Clostridia</taxon>
        <taxon>Lachnospirales</taxon>
        <taxon>Lachnospiraceae</taxon>
        <taxon>Anaerocolumna</taxon>
    </lineage>
</organism>
<name>A0A7I8DTK6_9FIRM</name>
<dbReference type="KEGG" id="acht:bsdcttw_34060"/>
<dbReference type="InterPro" id="IPR000524">
    <property type="entry name" value="Tscrpt_reg_HTH_GntR"/>
</dbReference>
<dbReference type="InterPro" id="IPR008920">
    <property type="entry name" value="TF_FadR/GntR_C"/>
</dbReference>
<dbReference type="Gene3D" id="1.10.10.10">
    <property type="entry name" value="Winged helix-like DNA-binding domain superfamily/Winged helix DNA-binding domain"/>
    <property type="match status" value="1"/>
</dbReference>
<dbReference type="AlphaFoldDB" id="A0A7I8DTK6"/>
<dbReference type="GO" id="GO:0003700">
    <property type="term" value="F:DNA-binding transcription factor activity"/>
    <property type="evidence" value="ECO:0007669"/>
    <property type="project" value="InterPro"/>
</dbReference>
<dbReference type="PRINTS" id="PR00035">
    <property type="entry name" value="HTHGNTR"/>
</dbReference>
<reference evidence="5 6" key="1">
    <citation type="submission" date="2020-08" db="EMBL/GenBank/DDBJ databases">
        <title>Draft genome sequencing of an Anaerocolumna strain isolated from anoxic soil subjected to BSD treatment.</title>
        <authorList>
            <person name="Uek A."/>
            <person name="Tonouchi A."/>
        </authorList>
    </citation>
    <scope>NUCLEOTIDE SEQUENCE [LARGE SCALE GENOMIC DNA]</scope>
    <source>
        <strain evidence="5 6">CTTW</strain>
    </source>
</reference>
<evidence type="ECO:0000313" key="5">
    <source>
        <dbReference type="EMBL" id="BCK00366.1"/>
    </source>
</evidence>
<dbReference type="RefSeq" id="WP_185256051.1">
    <property type="nucleotide sequence ID" value="NZ_AP023368.1"/>
</dbReference>
<dbReference type="Proteomes" id="UP000515703">
    <property type="component" value="Chromosome"/>
</dbReference>
<dbReference type="PANTHER" id="PTHR43537:SF5">
    <property type="entry name" value="UXU OPERON TRANSCRIPTIONAL REGULATOR"/>
    <property type="match status" value="1"/>
</dbReference>
<dbReference type="EMBL" id="AP023368">
    <property type="protein sequence ID" value="BCK00366.1"/>
    <property type="molecule type" value="Genomic_DNA"/>
</dbReference>
<dbReference type="PANTHER" id="PTHR43537">
    <property type="entry name" value="TRANSCRIPTIONAL REGULATOR, GNTR FAMILY"/>
    <property type="match status" value="1"/>
</dbReference>
<keyword evidence="6" id="KW-1185">Reference proteome</keyword>
<dbReference type="SUPFAM" id="SSF46785">
    <property type="entry name" value="Winged helix' DNA-binding domain"/>
    <property type="match status" value="1"/>
</dbReference>
<evidence type="ECO:0000256" key="3">
    <source>
        <dbReference type="ARBA" id="ARBA00023163"/>
    </source>
</evidence>
<dbReference type="PROSITE" id="PS50949">
    <property type="entry name" value="HTH_GNTR"/>
    <property type="match status" value="1"/>
</dbReference>
<dbReference type="SMART" id="SM00895">
    <property type="entry name" value="FCD"/>
    <property type="match status" value="1"/>
</dbReference>
<accession>A0A7I8DTK6</accession>
<dbReference type="SUPFAM" id="SSF48008">
    <property type="entry name" value="GntR ligand-binding domain-like"/>
    <property type="match status" value="1"/>
</dbReference>
<dbReference type="InterPro" id="IPR036388">
    <property type="entry name" value="WH-like_DNA-bd_sf"/>
</dbReference>
<keyword evidence="3" id="KW-0804">Transcription</keyword>
<dbReference type="InterPro" id="IPR036390">
    <property type="entry name" value="WH_DNA-bd_sf"/>
</dbReference>
<proteinExistence type="predicted"/>
<evidence type="ECO:0000313" key="6">
    <source>
        <dbReference type="Proteomes" id="UP000515703"/>
    </source>
</evidence>
<dbReference type="GO" id="GO:0003677">
    <property type="term" value="F:DNA binding"/>
    <property type="evidence" value="ECO:0007669"/>
    <property type="project" value="UniProtKB-KW"/>
</dbReference>
<gene>
    <name evidence="5" type="ORF">bsdcttw_34060</name>
</gene>
<dbReference type="CDD" id="cd07377">
    <property type="entry name" value="WHTH_GntR"/>
    <property type="match status" value="1"/>
</dbReference>
<dbReference type="Pfam" id="PF07729">
    <property type="entry name" value="FCD"/>
    <property type="match status" value="1"/>
</dbReference>
<evidence type="ECO:0000256" key="1">
    <source>
        <dbReference type="ARBA" id="ARBA00023015"/>
    </source>
</evidence>
<keyword evidence="1" id="KW-0805">Transcription regulation</keyword>
<keyword evidence="2" id="KW-0238">DNA-binding</keyword>
<dbReference type="SMART" id="SM00345">
    <property type="entry name" value="HTH_GNTR"/>
    <property type="match status" value="1"/>
</dbReference>
<dbReference type="InterPro" id="IPR011711">
    <property type="entry name" value="GntR_C"/>
</dbReference>
<reference evidence="5 6" key="2">
    <citation type="submission" date="2020-08" db="EMBL/GenBank/DDBJ databases">
        <authorList>
            <person name="Ueki A."/>
            <person name="Tonouchi A."/>
        </authorList>
    </citation>
    <scope>NUCLEOTIDE SEQUENCE [LARGE SCALE GENOMIC DNA]</scope>
    <source>
        <strain evidence="5 6">CTTW</strain>
    </source>
</reference>
<evidence type="ECO:0000256" key="2">
    <source>
        <dbReference type="ARBA" id="ARBA00023125"/>
    </source>
</evidence>
<sequence length="230" mass="26682">MEILKRLTKETASEYALRVIQHNIISLELLPGSLVSENELAKELGISRTPVREALIALNKIKLVEIYPQRGSYISLINHELVEEARCIRLILETAIVEEACDRAGEKEIMELEENLKLQEVYQDSANENKLLTLDNEFHEIFFKICRKEFTYHLLNGMMTHFDRVRRLSLTVVKDSKILSDHRALAEAIKSHDKQAARAVITKHLSRYELDEEALRKNYGEYFKKESTVI</sequence>
<dbReference type="Gene3D" id="1.20.120.530">
    <property type="entry name" value="GntR ligand-binding domain-like"/>
    <property type="match status" value="1"/>
</dbReference>
<feature type="domain" description="HTH gntR-type" evidence="4">
    <location>
        <begin position="10"/>
        <end position="77"/>
    </location>
</feature>
<dbReference type="Pfam" id="PF00392">
    <property type="entry name" value="GntR"/>
    <property type="match status" value="1"/>
</dbReference>